<dbReference type="Proteomes" id="UP000823616">
    <property type="component" value="Unassembled WGS sequence"/>
</dbReference>
<proteinExistence type="predicted"/>
<feature type="non-terminal residue" evidence="1">
    <location>
        <position position="1"/>
    </location>
</feature>
<organism evidence="1 2">
    <name type="scientific">Candidatus Avitreponema avistercoris</name>
    <dbReference type="NCBI Taxonomy" id="2840705"/>
    <lineage>
        <taxon>Bacteria</taxon>
        <taxon>Pseudomonadati</taxon>
        <taxon>Spirochaetota</taxon>
        <taxon>Spirochaetia</taxon>
        <taxon>Spirochaetales</taxon>
        <taxon>Candidatus Avitreponema</taxon>
    </lineage>
</organism>
<name>A0A9D9ENJ9_9SPIR</name>
<evidence type="ECO:0000313" key="1">
    <source>
        <dbReference type="EMBL" id="MBO8449855.1"/>
    </source>
</evidence>
<sequence>MPYAALSGFERRAAAAGAEIVSRAFDACARVEGTVAADAAQVFAADTAEWSAGRILLVFPDSASG</sequence>
<dbReference type="SUPFAM" id="SSF54980">
    <property type="entry name" value="EF-G C-terminal domain-like"/>
    <property type="match status" value="1"/>
</dbReference>
<dbReference type="EMBL" id="JADIMS010000036">
    <property type="protein sequence ID" value="MBO8449855.1"/>
    <property type="molecule type" value="Genomic_DNA"/>
</dbReference>
<comment type="caution">
    <text evidence="1">The sequence shown here is derived from an EMBL/GenBank/DDBJ whole genome shotgun (WGS) entry which is preliminary data.</text>
</comment>
<dbReference type="InterPro" id="IPR035647">
    <property type="entry name" value="EFG_III/V"/>
</dbReference>
<reference evidence="1" key="2">
    <citation type="journal article" date="2021" name="PeerJ">
        <title>Extensive microbial diversity within the chicken gut microbiome revealed by metagenomics and culture.</title>
        <authorList>
            <person name="Gilroy R."/>
            <person name="Ravi A."/>
            <person name="Getino M."/>
            <person name="Pursley I."/>
            <person name="Horton D.L."/>
            <person name="Alikhan N.F."/>
            <person name="Baker D."/>
            <person name="Gharbi K."/>
            <person name="Hall N."/>
            <person name="Watson M."/>
            <person name="Adriaenssens E.M."/>
            <person name="Foster-Nyarko E."/>
            <person name="Jarju S."/>
            <person name="Secka A."/>
            <person name="Antonio M."/>
            <person name="Oren A."/>
            <person name="Chaudhuri R.R."/>
            <person name="La Ragione R."/>
            <person name="Hildebrand F."/>
            <person name="Pallen M.J."/>
        </authorList>
    </citation>
    <scope>NUCLEOTIDE SEQUENCE</scope>
    <source>
        <strain evidence="1">B3-4054</strain>
    </source>
</reference>
<accession>A0A9D9ENJ9</accession>
<dbReference type="AlphaFoldDB" id="A0A9D9ENJ9"/>
<reference evidence="1" key="1">
    <citation type="submission" date="2020-10" db="EMBL/GenBank/DDBJ databases">
        <authorList>
            <person name="Gilroy R."/>
        </authorList>
    </citation>
    <scope>NUCLEOTIDE SEQUENCE</scope>
    <source>
        <strain evidence="1">B3-4054</strain>
    </source>
</reference>
<protein>
    <submittedName>
        <fullName evidence="1">Uncharacterized protein</fullName>
    </submittedName>
</protein>
<gene>
    <name evidence="1" type="ORF">IAA96_01975</name>
</gene>
<evidence type="ECO:0000313" key="2">
    <source>
        <dbReference type="Proteomes" id="UP000823616"/>
    </source>
</evidence>